<name>A0A518DQB5_9BACT</name>
<keyword evidence="3" id="KW-1003">Cell membrane</keyword>
<gene>
    <name evidence="9" type="ORF">Pla8534_18190</name>
</gene>
<feature type="transmembrane region" description="Helical" evidence="7">
    <location>
        <begin position="67"/>
        <end position="83"/>
    </location>
</feature>
<evidence type="ECO:0000256" key="2">
    <source>
        <dbReference type="ARBA" id="ARBA00008193"/>
    </source>
</evidence>
<comment type="subcellular location">
    <subcellularLocation>
        <location evidence="1">Cell membrane</location>
        <topology evidence="1">Multi-pass membrane protein</topology>
    </subcellularLocation>
</comment>
<feature type="transmembrane region" description="Helical" evidence="7">
    <location>
        <begin position="34"/>
        <end position="55"/>
    </location>
</feature>
<feature type="transmembrane region" description="Helical" evidence="7">
    <location>
        <begin position="6"/>
        <end position="27"/>
    </location>
</feature>
<feature type="transmembrane region" description="Helical" evidence="7">
    <location>
        <begin position="123"/>
        <end position="143"/>
    </location>
</feature>
<evidence type="ECO:0000313" key="10">
    <source>
        <dbReference type="Proteomes" id="UP000317648"/>
    </source>
</evidence>
<feature type="domain" description="Glycine transporter" evidence="8">
    <location>
        <begin position="97"/>
        <end position="169"/>
    </location>
</feature>
<dbReference type="Pfam" id="PF03458">
    <property type="entry name" value="Gly_transporter"/>
    <property type="match status" value="2"/>
</dbReference>
<comment type="similarity">
    <text evidence="2">Belongs to the UPF0126 family.</text>
</comment>
<proteinExistence type="inferred from homology"/>
<evidence type="ECO:0000259" key="8">
    <source>
        <dbReference type="Pfam" id="PF03458"/>
    </source>
</evidence>
<keyword evidence="5 7" id="KW-1133">Transmembrane helix</keyword>
<evidence type="ECO:0000256" key="3">
    <source>
        <dbReference type="ARBA" id="ARBA00022475"/>
    </source>
</evidence>
<accession>A0A518DQB5</accession>
<evidence type="ECO:0000256" key="5">
    <source>
        <dbReference type="ARBA" id="ARBA00022989"/>
    </source>
</evidence>
<evidence type="ECO:0000256" key="4">
    <source>
        <dbReference type="ARBA" id="ARBA00022692"/>
    </source>
</evidence>
<dbReference type="EMBL" id="CP036433">
    <property type="protein sequence ID" value="QDU94033.1"/>
    <property type="molecule type" value="Genomic_DNA"/>
</dbReference>
<reference evidence="9 10" key="1">
    <citation type="submission" date="2019-02" db="EMBL/GenBank/DDBJ databases">
        <title>Deep-cultivation of Planctomycetes and their phenomic and genomic characterization uncovers novel biology.</title>
        <authorList>
            <person name="Wiegand S."/>
            <person name="Jogler M."/>
            <person name="Boedeker C."/>
            <person name="Pinto D."/>
            <person name="Vollmers J."/>
            <person name="Rivas-Marin E."/>
            <person name="Kohn T."/>
            <person name="Peeters S.H."/>
            <person name="Heuer A."/>
            <person name="Rast P."/>
            <person name="Oberbeckmann S."/>
            <person name="Bunk B."/>
            <person name="Jeske O."/>
            <person name="Meyerdierks A."/>
            <person name="Storesund J.E."/>
            <person name="Kallscheuer N."/>
            <person name="Luecker S."/>
            <person name="Lage O.M."/>
            <person name="Pohl T."/>
            <person name="Merkel B.J."/>
            <person name="Hornburger P."/>
            <person name="Mueller R.-W."/>
            <person name="Bruemmer F."/>
            <person name="Labrenz M."/>
            <person name="Spormann A.M."/>
            <person name="Op den Camp H."/>
            <person name="Overmann J."/>
            <person name="Amann R."/>
            <person name="Jetten M.S.M."/>
            <person name="Mascher T."/>
            <person name="Medema M.H."/>
            <person name="Devos D.P."/>
            <person name="Kaster A.-K."/>
            <person name="Ovreas L."/>
            <person name="Rohde M."/>
            <person name="Galperin M.Y."/>
            <person name="Jogler C."/>
        </authorList>
    </citation>
    <scope>NUCLEOTIDE SEQUENCE [LARGE SCALE GENOMIC DNA]</scope>
    <source>
        <strain evidence="9 10">Pla85_3_4</strain>
    </source>
</reference>
<protein>
    <recommendedName>
        <fullName evidence="8">Glycine transporter domain-containing protein</fullName>
    </recommendedName>
</protein>
<keyword evidence="6 7" id="KW-0472">Membrane</keyword>
<feature type="transmembrane region" description="Helical" evidence="7">
    <location>
        <begin position="155"/>
        <end position="173"/>
    </location>
</feature>
<dbReference type="AlphaFoldDB" id="A0A518DQB5"/>
<dbReference type="GO" id="GO:0005886">
    <property type="term" value="C:plasma membrane"/>
    <property type="evidence" value="ECO:0007669"/>
    <property type="project" value="UniProtKB-SubCell"/>
</dbReference>
<dbReference type="Proteomes" id="UP000317648">
    <property type="component" value="Chromosome"/>
</dbReference>
<dbReference type="InterPro" id="IPR005115">
    <property type="entry name" value="Gly_transporter"/>
</dbReference>
<feature type="transmembrane region" description="Helical" evidence="7">
    <location>
        <begin position="179"/>
        <end position="199"/>
    </location>
</feature>
<sequence>MEWEVWNGGLSMAATVAFAITAVLAIRDDRDIDVFGATVLGLITAIGGGTMRDIILDVPVFWSRELSYVWAGTAASILTFYGRRLFAARFVFSAVLYLDGFGAALFGIQGAAKVWDLEFGLPAAPVILGVLTAIGGGLLRDVLANRDTLLMRPELYAVPVLLGCTAFVSILNLLPQYRIPGAVICIVATFAWRAAAIHWKLAMPLFSRTGGTEPADE</sequence>
<dbReference type="KEGG" id="lcre:Pla8534_18190"/>
<dbReference type="RefSeq" id="WP_145051751.1">
    <property type="nucleotide sequence ID" value="NZ_CP036433.1"/>
</dbReference>
<dbReference type="PANTHER" id="PTHR30506">
    <property type="entry name" value="INNER MEMBRANE PROTEIN"/>
    <property type="match status" value="1"/>
</dbReference>
<dbReference type="PANTHER" id="PTHR30506:SF3">
    <property type="entry name" value="UPF0126 INNER MEMBRANE PROTEIN YADS-RELATED"/>
    <property type="match status" value="1"/>
</dbReference>
<keyword evidence="10" id="KW-1185">Reference proteome</keyword>
<evidence type="ECO:0000256" key="7">
    <source>
        <dbReference type="SAM" id="Phobius"/>
    </source>
</evidence>
<dbReference type="OrthoDB" id="9791874at2"/>
<feature type="domain" description="Glycine transporter" evidence="8">
    <location>
        <begin position="11"/>
        <end position="82"/>
    </location>
</feature>
<keyword evidence="4 7" id="KW-0812">Transmembrane</keyword>
<organism evidence="9 10">
    <name type="scientific">Lignipirellula cremea</name>
    <dbReference type="NCBI Taxonomy" id="2528010"/>
    <lineage>
        <taxon>Bacteria</taxon>
        <taxon>Pseudomonadati</taxon>
        <taxon>Planctomycetota</taxon>
        <taxon>Planctomycetia</taxon>
        <taxon>Pirellulales</taxon>
        <taxon>Pirellulaceae</taxon>
        <taxon>Lignipirellula</taxon>
    </lineage>
</organism>
<evidence type="ECO:0000256" key="1">
    <source>
        <dbReference type="ARBA" id="ARBA00004651"/>
    </source>
</evidence>
<feature type="transmembrane region" description="Helical" evidence="7">
    <location>
        <begin position="90"/>
        <end position="111"/>
    </location>
</feature>
<evidence type="ECO:0000256" key="6">
    <source>
        <dbReference type="ARBA" id="ARBA00023136"/>
    </source>
</evidence>
<evidence type="ECO:0000313" key="9">
    <source>
        <dbReference type="EMBL" id="QDU94033.1"/>
    </source>
</evidence>